<dbReference type="AlphaFoldDB" id="A0A9K3EEK0"/>
<name>A0A9K3EEK0_HELAN</name>
<accession>A0A9K3EEK0</accession>
<reference evidence="1" key="1">
    <citation type="journal article" date="2017" name="Nature">
        <title>The sunflower genome provides insights into oil metabolism, flowering and Asterid evolution.</title>
        <authorList>
            <person name="Badouin H."/>
            <person name="Gouzy J."/>
            <person name="Grassa C.J."/>
            <person name="Murat F."/>
            <person name="Staton S.E."/>
            <person name="Cottret L."/>
            <person name="Lelandais-Briere C."/>
            <person name="Owens G.L."/>
            <person name="Carrere S."/>
            <person name="Mayjonade B."/>
            <person name="Legrand L."/>
            <person name="Gill N."/>
            <person name="Kane N.C."/>
            <person name="Bowers J.E."/>
            <person name="Hubner S."/>
            <person name="Bellec A."/>
            <person name="Berard A."/>
            <person name="Berges H."/>
            <person name="Blanchet N."/>
            <person name="Boniface M.C."/>
            <person name="Brunel D."/>
            <person name="Catrice O."/>
            <person name="Chaidir N."/>
            <person name="Claudel C."/>
            <person name="Donnadieu C."/>
            <person name="Faraut T."/>
            <person name="Fievet G."/>
            <person name="Helmstetter N."/>
            <person name="King M."/>
            <person name="Knapp S.J."/>
            <person name="Lai Z."/>
            <person name="Le Paslier M.C."/>
            <person name="Lippi Y."/>
            <person name="Lorenzon L."/>
            <person name="Mandel J.R."/>
            <person name="Marage G."/>
            <person name="Marchand G."/>
            <person name="Marquand E."/>
            <person name="Bret-Mestries E."/>
            <person name="Morien E."/>
            <person name="Nambeesan S."/>
            <person name="Nguyen T."/>
            <person name="Pegot-Espagnet P."/>
            <person name="Pouilly N."/>
            <person name="Raftis F."/>
            <person name="Sallet E."/>
            <person name="Schiex T."/>
            <person name="Thomas J."/>
            <person name="Vandecasteele C."/>
            <person name="Vares D."/>
            <person name="Vear F."/>
            <person name="Vautrin S."/>
            <person name="Crespi M."/>
            <person name="Mangin B."/>
            <person name="Burke J.M."/>
            <person name="Salse J."/>
            <person name="Munos S."/>
            <person name="Vincourt P."/>
            <person name="Rieseberg L.H."/>
            <person name="Langlade N.B."/>
        </authorList>
    </citation>
    <scope>NUCLEOTIDE SEQUENCE</scope>
    <source>
        <tissue evidence="1">Leaves</tissue>
    </source>
</reference>
<sequence>MKSKLQVLSFMFTSNFRRCPFGKKFTSGVLYLSKSCTFCPLSQTQLDFLVKSSHV</sequence>
<organism evidence="1 2">
    <name type="scientific">Helianthus annuus</name>
    <name type="common">Common sunflower</name>
    <dbReference type="NCBI Taxonomy" id="4232"/>
    <lineage>
        <taxon>Eukaryota</taxon>
        <taxon>Viridiplantae</taxon>
        <taxon>Streptophyta</taxon>
        <taxon>Embryophyta</taxon>
        <taxon>Tracheophyta</taxon>
        <taxon>Spermatophyta</taxon>
        <taxon>Magnoliopsida</taxon>
        <taxon>eudicotyledons</taxon>
        <taxon>Gunneridae</taxon>
        <taxon>Pentapetalae</taxon>
        <taxon>asterids</taxon>
        <taxon>campanulids</taxon>
        <taxon>Asterales</taxon>
        <taxon>Asteraceae</taxon>
        <taxon>Asteroideae</taxon>
        <taxon>Heliantheae alliance</taxon>
        <taxon>Heliantheae</taxon>
        <taxon>Helianthus</taxon>
    </lineage>
</organism>
<evidence type="ECO:0000313" key="1">
    <source>
        <dbReference type="EMBL" id="KAF5771518.1"/>
    </source>
</evidence>
<proteinExistence type="predicted"/>
<protein>
    <submittedName>
        <fullName evidence="1">Uncharacterized protein</fullName>
    </submittedName>
</protein>
<comment type="caution">
    <text evidence="1">The sequence shown here is derived from an EMBL/GenBank/DDBJ whole genome shotgun (WGS) entry which is preliminary data.</text>
</comment>
<reference evidence="1" key="2">
    <citation type="submission" date="2020-06" db="EMBL/GenBank/DDBJ databases">
        <title>Helianthus annuus Genome sequencing and assembly Release 2.</title>
        <authorList>
            <person name="Gouzy J."/>
            <person name="Langlade N."/>
            <person name="Munos S."/>
        </authorList>
    </citation>
    <scope>NUCLEOTIDE SEQUENCE</scope>
    <source>
        <tissue evidence="1">Leaves</tissue>
    </source>
</reference>
<dbReference type="Gramene" id="mRNA:HanXRQr2_Chr13g0565891">
    <property type="protein sequence ID" value="CDS:HanXRQr2_Chr13g0565891.1"/>
    <property type="gene ID" value="HanXRQr2_Chr13g0565891"/>
</dbReference>
<keyword evidence="2" id="KW-1185">Reference proteome</keyword>
<gene>
    <name evidence="1" type="ORF">HanXRQr2_Chr13g0565891</name>
</gene>
<dbReference type="EMBL" id="MNCJ02000328">
    <property type="protein sequence ID" value="KAF5771518.1"/>
    <property type="molecule type" value="Genomic_DNA"/>
</dbReference>
<evidence type="ECO:0000313" key="2">
    <source>
        <dbReference type="Proteomes" id="UP000215914"/>
    </source>
</evidence>
<dbReference type="Proteomes" id="UP000215914">
    <property type="component" value="Unassembled WGS sequence"/>
</dbReference>